<dbReference type="InterPro" id="IPR029030">
    <property type="entry name" value="Caspase-like_dom_sf"/>
</dbReference>
<name>X0Y903_9ZZZZ</name>
<feature type="domain" description="Gingipain" evidence="2">
    <location>
        <begin position="142"/>
        <end position="218"/>
    </location>
</feature>
<comment type="caution">
    <text evidence="3">The sequence shown here is derived from an EMBL/GenBank/DDBJ whole genome shotgun (WGS) entry which is preliminary data.</text>
</comment>
<proteinExistence type="predicted"/>
<evidence type="ECO:0000313" key="3">
    <source>
        <dbReference type="EMBL" id="GAG52314.1"/>
    </source>
</evidence>
<evidence type="ECO:0000259" key="2">
    <source>
        <dbReference type="Pfam" id="PF01364"/>
    </source>
</evidence>
<dbReference type="EMBL" id="BARS01053553">
    <property type="protein sequence ID" value="GAG52314.1"/>
    <property type="molecule type" value="Genomic_DNA"/>
</dbReference>
<sequence>SIFVEAAANLRAHLHMFWCAGGKTDGTSLVLADGALTPGTTENLVLTLKNLGMSASETVSVELTSVDPYVTITTGTWAAGELAGRAEADNAGAPFQVAVAGDCPTDHAIRFDANITFGGHTVVKSFIIGEGGLCDPNDTYQYVVITSQAIRDSGTDPDVYDLLNHKKARGLTATVVTIEDIMGASSYAGVDDPETLRNFIIDAYNNWETEFVVLGGDTGIIPLRR</sequence>
<dbReference type="Pfam" id="PF01364">
    <property type="entry name" value="Peptidase_C25"/>
    <property type="match status" value="1"/>
</dbReference>
<dbReference type="InterPro" id="IPR001769">
    <property type="entry name" value="Gingipain"/>
</dbReference>
<protein>
    <recommendedName>
        <fullName evidence="2">Gingipain domain-containing protein</fullName>
    </recommendedName>
</protein>
<gene>
    <name evidence="3" type="ORF">S01H1_79443</name>
</gene>
<evidence type="ECO:0000256" key="1">
    <source>
        <dbReference type="ARBA" id="ARBA00022729"/>
    </source>
</evidence>
<dbReference type="GO" id="GO:0008234">
    <property type="term" value="F:cysteine-type peptidase activity"/>
    <property type="evidence" value="ECO:0007669"/>
    <property type="project" value="InterPro"/>
</dbReference>
<dbReference type="SUPFAM" id="SSF52129">
    <property type="entry name" value="Caspase-like"/>
    <property type="match status" value="1"/>
</dbReference>
<reference evidence="3" key="1">
    <citation type="journal article" date="2014" name="Front. Microbiol.">
        <title>High frequency of phylogenetically diverse reductive dehalogenase-homologous genes in deep subseafloor sedimentary metagenomes.</title>
        <authorList>
            <person name="Kawai M."/>
            <person name="Futagami T."/>
            <person name="Toyoda A."/>
            <person name="Takaki Y."/>
            <person name="Nishi S."/>
            <person name="Hori S."/>
            <person name="Arai W."/>
            <person name="Tsubouchi T."/>
            <person name="Morono Y."/>
            <person name="Uchiyama I."/>
            <person name="Ito T."/>
            <person name="Fujiyama A."/>
            <person name="Inagaki F."/>
            <person name="Takami H."/>
        </authorList>
    </citation>
    <scope>NUCLEOTIDE SEQUENCE</scope>
    <source>
        <strain evidence="3">Expedition CK06-06</strain>
    </source>
</reference>
<dbReference type="InterPro" id="IPR029031">
    <property type="entry name" value="Gingipain_N_sf"/>
</dbReference>
<dbReference type="AlphaFoldDB" id="X0Y903"/>
<dbReference type="GO" id="GO:0006508">
    <property type="term" value="P:proteolysis"/>
    <property type="evidence" value="ECO:0007669"/>
    <property type="project" value="InterPro"/>
</dbReference>
<feature type="non-terminal residue" evidence="3">
    <location>
        <position position="225"/>
    </location>
</feature>
<dbReference type="Gene3D" id="3.40.50.10390">
    <property type="entry name" value="Gingipain r, domain 1"/>
    <property type="match status" value="1"/>
</dbReference>
<feature type="non-terminal residue" evidence="3">
    <location>
        <position position="1"/>
    </location>
</feature>
<accession>X0Y903</accession>
<keyword evidence="1" id="KW-0732">Signal</keyword>
<organism evidence="3">
    <name type="scientific">marine sediment metagenome</name>
    <dbReference type="NCBI Taxonomy" id="412755"/>
    <lineage>
        <taxon>unclassified sequences</taxon>
        <taxon>metagenomes</taxon>
        <taxon>ecological metagenomes</taxon>
    </lineage>
</organism>